<dbReference type="EMBL" id="KQ086410">
    <property type="protein sequence ID" value="KLO04882.1"/>
    <property type="molecule type" value="Genomic_DNA"/>
</dbReference>
<dbReference type="InParanoid" id="A0A0H2R0T2"/>
<reference evidence="1 2" key="1">
    <citation type="submission" date="2015-04" db="EMBL/GenBank/DDBJ databases">
        <title>Complete genome sequence of Schizopora paradoxa KUC8140, a cosmopolitan wood degrader in East Asia.</title>
        <authorList>
            <consortium name="DOE Joint Genome Institute"/>
            <person name="Min B."/>
            <person name="Park H."/>
            <person name="Jang Y."/>
            <person name="Kim J.-J."/>
            <person name="Kim K.H."/>
            <person name="Pangilinan J."/>
            <person name="Lipzen A."/>
            <person name="Riley R."/>
            <person name="Grigoriev I.V."/>
            <person name="Spatafora J.W."/>
            <person name="Choi I.-G."/>
        </authorList>
    </citation>
    <scope>NUCLEOTIDE SEQUENCE [LARGE SCALE GENOMIC DNA]</scope>
    <source>
        <strain evidence="1 2">KUC8140</strain>
    </source>
</reference>
<keyword evidence="2" id="KW-1185">Reference proteome</keyword>
<dbReference type="Proteomes" id="UP000053477">
    <property type="component" value="Unassembled WGS sequence"/>
</dbReference>
<dbReference type="InterPro" id="IPR016197">
    <property type="entry name" value="Chromo-like_dom_sf"/>
</dbReference>
<protein>
    <recommendedName>
        <fullName evidence="3">Chromo domain-containing protein</fullName>
    </recommendedName>
</protein>
<dbReference type="STRING" id="27342.A0A0H2R0T2"/>
<feature type="non-terminal residue" evidence="1">
    <location>
        <position position="110"/>
    </location>
</feature>
<evidence type="ECO:0000313" key="1">
    <source>
        <dbReference type="EMBL" id="KLO04882.1"/>
    </source>
</evidence>
<evidence type="ECO:0008006" key="3">
    <source>
        <dbReference type="Google" id="ProtNLM"/>
    </source>
</evidence>
<organism evidence="1 2">
    <name type="scientific">Schizopora paradoxa</name>
    <dbReference type="NCBI Taxonomy" id="27342"/>
    <lineage>
        <taxon>Eukaryota</taxon>
        <taxon>Fungi</taxon>
        <taxon>Dikarya</taxon>
        <taxon>Basidiomycota</taxon>
        <taxon>Agaricomycotina</taxon>
        <taxon>Agaricomycetes</taxon>
        <taxon>Hymenochaetales</taxon>
        <taxon>Schizoporaceae</taxon>
        <taxon>Schizopora</taxon>
    </lineage>
</organism>
<accession>A0A0H2R0T2</accession>
<feature type="non-terminal residue" evidence="1">
    <location>
        <position position="1"/>
    </location>
</feature>
<dbReference type="Gene3D" id="2.40.50.40">
    <property type="match status" value="1"/>
</dbReference>
<sequence>SFKLDLPSNMKQRGIHPSFHASLLRIHVPNDDRRFPGRDPHQVLALGDTTESEEWPVEKIIDHAGKGATASFLVQWKSGDTTWLPYAEIKHLSALPAYFDALGVESIAKL</sequence>
<dbReference type="AlphaFoldDB" id="A0A0H2R0T2"/>
<dbReference type="SUPFAM" id="SSF54160">
    <property type="entry name" value="Chromo domain-like"/>
    <property type="match status" value="1"/>
</dbReference>
<dbReference type="OrthoDB" id="3211671at2759"/>
<name>A0A0H2R0T2_9AGAM</name>
<proteinExistence type="predicted"/>
<evidence type="ECO:0000313" key="2">
    <source>
        <dbReference type="Proteomes" id="UP000053477"/>
    </source>
</evidence>
<gene>
    <name evidence="1" type="ORF">SCHPADRAFT_801356</name>
</gene>